<protein>
    <submittedName>
        <fullName evidence="2">M27</fullName>
    </submittedName>
</protein>
<evidence type="ECO:0000313" key="2">
    <source>
        <dbReference type="EMBL" id="ACE95374.1"/>
    </source>
</evidence>
<feature type="region of interest" description="Disordered" evidence="1">
    <location>
        <begin position="1"/>
        <end position="24"/>
    </location>
</feature>
<organism evidence="2 3">
    <name type="scientific">Muromegalovirus WP15B</name>
    <dbReference type="NCBI Taxonomy" id="524651"/>
    <lineage>
        <taxon>Viruses</taxon>
        <taxon>Duplodnaviria</taxon>
        <taxon>Heunggongvirae</taxon>
        <taxon>Peploviricota</taxon>
        <taxon>Herviviricetes</taxon>
        <taxon>Herpesvirales</taxon>
        <taxon>Orthoherpesviridae</taxon>
        <taxon>Betaherpesvirinae</taxon>
        <taxon>Muromegalovirus</taxon>
        <taxon>Muromegalovirus muridbeta1</taxon>
        <taxon>Murid herpesvirus 1</taxon>
    </lineage>
</organism>
<name>B3UXF6_MUHV1</name>
<dbReference type="EMBL" id="EU579860">
    <property type="protein sequence ID" value="ACE95374.1"/>
    <property type="molecule type" value="Genomic_DNA"/>
</dbReference>
<feature type="region of interest" description="Disordered" evidence="1">
    <location>
        <begin position="644"/>
        <end position="683"/>
    </location>
</feature>
<reference evidence="2 3" key="1">
    <citation type="journal article" date="2008" name="J. Virol.">
        <title>Laboratory strains of murine cytomegalovirus are genetically similar to but phenotypically distinct from wild strains of virus.</title>
        <authorList>
            <person name="Smith L.M."/>
            <person name="McWhorter A.R."/>
            <person name="Masters L.L."/>
            <person name="Shellam G.R."/>
            <person name="Redwood A.J."/>
        </authorList>
    </citation>
    <scope>NUCLEOTIDE SEQUENCE [LARGE SCALE GENOMIC DNA]</scope>
    <source>
        <strain evidence="2">WP15B</strain>
    </source>
</reference>
<dbReference type="Pfam" id="PF05999">
    <property type="entry name" value="Herpes_U5"/>
    <property type="match status" value="1"/>
</dbReference>
<proteinExistence type="predicted"/>
<gene>
    <name evidence="2" type="primary">M27</name>
</gene>
<evidence type="ECO:0000313" key="3">
    <source>
        <dbReference type="Proteomes" id="UP000099076"/>
    </source>
</evidence>
<evidence type="ECO:0000256" key="1">
    <source>
        <dbReference type="SAM" id="MobiDB-lite"/>
    </source>
</evidence>
<dbReference type="InterPro" id="IPR010302">
    <property type="entry name" value="UL27-like_protein_herpesevirus"/>
</dbReference>
<sequence length="683" mass="78771">MADRGPCAEGSGGTVRRRSSPSESSEVDDTQFVFELVVDETADSFCRRFIAEHLVQLRNYEQASRFGFVMDAWSRESGKATEIRSFIRLNKPFNHIELKYSYLKNARLATANGGYGIRGLTLAWDSAIWGLLREIEFVPFANPFSFPSCDGIAKILFDLEWRPEASDSCKALGRATVAIQYAISLLYGYDRSASMSRYLRRLVNELIDLHDRMRNMSLMSSLRIPGTYDLEIVQRLLPERICQQLGIPFSFESCLLDSYYECVEMTMEVIYDQLCYCRECRMRRGERLERLRAQKIGTKYRRRNPDGIRLFEENYVRVAAYPNIGVLRLPKIRHLSDEHQTLVCGHLARDLMYDVHFGSSSPLARVNGIPLPFTAVDCMDIDLGYALYMANNVYFMLFLIRCVRDVVRSEQREYVDLVTGLVREASVMLRRDVDARIRAGADRPVFVASDPRQDGISDEERDLSIANALDRLTFSDERPDGYEDDDNEALERMFIEQRYERMGGFSRDAAKFMDLLDAFRVPKALRENRAREELLLHTFFIKRMYDERPLAGFYGDRLIPYYIFVGGYRRRDGAVIRMGAVTLSDTEIVKGHWRADDLVGMRLRYYDTFEYVDMLRNISVNKQTLMMELDRLYVPKRELDELVISDKDSSGSDEETEDADSGHSEPSDDGGESDGSEFVVERV</sequence>
<accession>B3UXF6</accession>
<dbReference type="Proteomes" id="UP000099076">
    <property type="component" value="Segment"/>
</dbReference>